<reference evidence="1" key="2">
    <citation type="submission" date="2025-09" db="UniProtKB">
        <authorList>
            <consortium name="Ensembl"/>
        </authorList>
    </citation>
    <scope>IDENTIFICATION</scope>
</reference>
<sequence>MPNNISISGRFWHISDLHFDPPYHVTDEYTKVCSPLRVSQPQTLVFLETSCVTLPAHPVSFQHMKQVAPQPDFMIWTRFVALYGMENNMWC</sequence>
<organism evidence="1 2">
    <name type="scientific">Oncorhynchus kisutch</name>
    <name type="common">Coho salmon</name>
    <name type="synonym">Salmo kisutch</name>
    <dbReference type="NCBI Taxonomy" id="8019"/>
    <lineage>
        <taxon>Eukaryota</taxon>
        <taxon>Metazoa</taxon>
        <taxon>Chordata</taxon>
        <taxon>Craniata</taxon>
        <taxon>Vertebrata</taxon>
        <taxon>Euteleostomi</taxon>
        <taxon>Actinopterygii</taxon>
        <taxon>Neopterygii</taxon>
        <taxon>Teleostei</taxon>
        <taxon>Protacanthopterygii</taxon>
        <taxon>Salmoniformes</taxon>
        <taxon>Salmonidae</taxon>
        <taxon>Salmoninae</taxon>
        <taxon>Oncorhynchus</taxon>
    </lineage>
</organism>
<name>A0A8C7JJQ8_ONCKI</name>
<dbReference type="AlphaFoldDB" id="A0A8C7JJQ8"/>
<dbReference type="Ensembl" id="ENSOKIT00005089583.1">
    <property type="protein sequence ID" value="ENSOKIP00005083888.1"/>
    <property type="gene ID" value="ENSOKIG00005036446.1"/>
</dbReference>
<accession>A0A8C7JJQ8</accession>
<evidence type="ECO:0000313" key="1">
    <source>
        <dbReference type="Ensembl" id="ENSOKIP00005083888.1"/>
    </source>
</evidence>
<dbReference type="Proteomes" id="UP000694557">
    <property type="component" value="Unassembled WGS sequence"/>
</dbReference>
<keyword evidence="2" id="KW-1185">Reference proteome</keyword>
<protein>
    <submittedName>
        <fullName evidence="1">Uncharacterized protein</fullName>
    </submittedName>
</protein>
<reference evidence="1" key="1">
    <citation type="submission" date="2025-08" db="UniProtKB">
        <authorList>
            <consortium name="Ensembl"/>
        </authorList>
    </citation>
    <scope>IDENTIFICATION</scope>
</reference>
<evidence type="ECO:0000313" key="2">
    <source>
        <dbReference type="Proteomes" id="UP000694557"/>
    </source>
</evidence>
<dbReference type="GeneTree" id="ENSGT01000000220899"/>
<proteinExistence type="predicted"/>